<dbReference type="Proteomes" id="UP000317078">
    <property type="component" value="Unassembled WGS sequence"/>
</dbReference>
<evidence type="ECO:0000313" key="2">
    <source>
        <dbReference type="Proteomes" id="UP000317078"/>
    </source>
</evidence>
<evidence type="ECO:0000313" key="1">
    <source>
        <dbReference type="EMBL" id="TPG53788.1"/>
    </source>
</evidence>
<protein>
    <submittedName>
        <fullName evidence="1">Uncharacterized protein</fullName>
    </submittedName>
</protein>
<accession>A0A502FWA9</accession>
<dbReference type="EMBL" id="RCZP01000014">
    <property type="protein sequence ID" value="TPG53788.1"/>
    <property type="molecule type" value="Genomic_DNA"/>
</dbReference>
<sequence length="76" mass="8180">MLRRPGTATSRRAEGIPSAVAKLRQVSMLIARGKPVLGAVRMIGVAAQTYDHWRSEYGSLKLARSSAWSVAGRAKA</sequence>
<gene>
    <name evidence="1" type="ORF">EAH89_15195</name>
</gene>
<organism evidence="1 2">
    <name type="scientific">Muricoccus nepalensis</name>
    <dbReference type="NCBI Taxonomy" id="1854500"/>
    <lineage>
        <taxon>Bacteria</taxon>
        <taxon>Pseudomonadati</taxon>
        <taxon>Pseudomonadota</taxon>
        <taxon>Alphaproteobacteria</taxon>
        <taxon>Acetobacterales</taxon>
        <taxon>Roseomonadaceae</taxon>
        <taxon>Muricoccus</taxon>
    </lineage>
</organism>
<reference evidence="1 2" key="1">
    <citation type="journal article" date="2019" name="Environ. Microbiol.">
        <title>Species interactions and distinct microbial communities in high Arctic permafrost affected cryosols are associated with the CH4 and CO2 gas fluxes.</title>
        <authorList>
            <person name="Altshuler I."/>
            <person name="Hamel J."/>
            <person name="Turney S."/>
            <person name="Magnuson E."/>
            <person name="Levesque R."/>
            <person name="Greer C."/>
            <person name="Whyte L.G."/>
        </authorList>
    </citation>
    <scope>NUCLEOTIDE SEQUENCE [LARGE SCALE GENOMIC DNA]</scope>
    <source>
        <strain evidence="1 2">S9.3B</strain>
    </source>
</reference>
<keyword evidence="2" id="KW-1185">Reference proteome</keyword>
<proteinExistence type="predicted"/>
<comment type="caution">
    <text evidence="1">The sequence shown here is derived from an EMBL/GenBank/DDBJ whole genome shotgun (WGS) entry which is preliminary data.</text>
</comment>
<name>A0A502FWA9_9PROT</name>
<dbReference type="AlphaFoldDB" id="A0A502FWA9"/>